<evidence type="ECO:0000256" key="1">
    <source>
        <dbReference type="ARBA" id="ARBA00004141"/>
    </source>
</evidence>
<dbReference type="InterPro" id="IPR000276">
    <property type="entry name" value="GPCR_Rhodpsn"/>
</dbReference>
<feature type="transmembrane region" description="Helical" evidence="11">
    <location>
        <begin position="209"/>
        <end position="232"/>
    </location>
</feature>
<feature type="transmembrane region" description="Helical" evidence="11">
    <location>
        <begin position="48"/>
        <end position="69"/>
    </location>
</feature>
<evidence type="ECO:0000256" key="11">
    <source>
        <dbReference type="SAM" id="Phobius"/>
    </source>
</evidence>
<dbReference type="EnsemblMetazoa" id="G1420.1">
    <property type="protein sequence ID" value="G1420.1:cds"/>
    <property type="gene ID" value="G1420"/>
</dbReference>
<dbReference type="SMART" id="SM01381">
    <property type="entry name" value="7TM_GPCR_Srsx"/>
    <property type="match status" value="1"/>
</dbReference>
<feature type="transmembrane region" description="Helical" evidence="11">
    <location>
        <begin position="330"/>
        <end position="349"/>
    </location>
</feature>
<dbReference type="GO" id="GO:0005886">
    <property type="term" value="C:plasma membrane"/>
    <property type="evidence" value="ECO:0007669"/>
    <property type="project" value="TreeGrafter"/>
</dbReference>
<dbReference type="PRINTS" id="PR00237">
    <property type="entry name" value="GPCRRHODOPSN"/>
</dbReference>
<dbReference type="PANTHER" id="PTHR45695:SF15">
    <property type="entry name" value="OPSIN RH2"/>
    <property type="match status" value="1"/>
</dbReference>
<dbReference type="SUPFAM" id="SSF81321">
    <property type="entry name" value="Family A G protein-coupled receptor-like"/>
    <property type="match status" value="1"/>
</dbReference>
<evidence type="ECO:0000256" key="6">
    <source>
        <dbReference type="ARBA" id="ARBA00023136"/>
    </source>
</evidence>
<keyword evidence="5 9" id="KW-0297">G-protein coupled receptor</keyword>
<dbReference type="OrthoDB" id="2132067at2759"/>
<dbReference type="PROSITE" id="PS50262">
    <property type="entry name" value="G_PROTEIN_RECEP_F1_2"/>
    <property type="match status" value="1"/>
</dbReference>
<dbReference type="PRINTS" id="PR01012">
    <property type="entry name" value="NRPEPTIDEYR"/>
</dbReference>
<proteinExistence type="inferred from homology"/>
<keyword evidence="3 9" id="KW-0812">Transmembrane</keyword>
<keyword evidence="6 11" id="KW-0472">Membrane</keyword>
<evidence type="ECO:0000259" key="12">
    <source>
        <dbReference type="PROSITE" id="PS50262"/>
    </source>
</evidence>
<organism evidence="13 14">
    <name type="scientific">Magallana gigas</name>
    <name type="common">Pacific oyster</name>
    <name type="synonym">Crassostrea gigas</name>
    <dbReference type="NCBI Taxonomy" id="29159"/>
    <lineage>
        <taxon>Eukaryota</taxon>
        <taxon>Metazoa</taxon>
        <taxon>Spiralia</taxon>
        <taxon>Lophotrochozoa</taxon>
        <taxon>Mollusca</taxon>
        <taxon>Bivalvia</taxon>
        <taxon>Autobranchia</taxon>
        <taxon>Pteriomorphia</taxon>
        <taxon>Ostreida</taxon>
        <taxon>Ostreoidea</taxon>
        <taxon>Ostreidae</taxon>
        <taxon>Magallana</taxon>
    </lineage>
</organism>
<dbReference type="Gene3D" id="1.20.1070.10">
    <property type="entry name" value="Rhodopsin 7-helix transmembrane proteins"/>
    <property type="match status" value="1"/>
</dbReference>
<evidence type="ECO:0000256" key="8">
    <source>
        <dbReference type="ARBA" id="ARBA00023224"/>
    </source>
</evidence>
<comment type="similarity">
    <text evidence="2 9">Belongs to the G-protein coupled receptor 1 family.</text>
</comment>
<evidence type="ECO:0000313" key="14">
    <source>
        <dbReference type="Proteomes" id="UP000005408"/>
    </source>
</evidence>
<evidence type="ECO:0000256" key="4">
    <source>
        <dbReference type="ARBA" id="ARBA00022989"/>
    </source>
</evidence>
<dbReference type="InterPro" id="IPR000611">
    <property type="entry name" value="NPY_rcpt"/>
</dbReference>
<dbReference type="GO" id="GO:0004983">
    <property type="term" value="F:neuropeptide Y receptor activity"/>
    <property type="evidence" value="ECO:0007669"/>
    <property type="project" value="InterPro"/>
</dbReference>
<evidence type="ECO:0000256" key="2">
    <source>
        <dbReference type="ARBA" id="ARBA00010663"/>
    </source>
</evidence>
<sequence length="426" mass="48569">MALESTSMFNNVAISNGNDSDSDLYSEYDYDFEDSHVLPLEELVPVSIAYGLTLVLGITGNILVIASVIRFRKLHSVTNVFLLSLASADLLLVVVCVPVKCISFFSYSWRLGEFLCKFVNYLQNLSIICSVMTLTGLSLERYYAILHPMKSKYVCTISLARRSVISIWILSFLMATPTLAGQIHKTVGKHRQAHWCILEWDSSVIQRVYGVYMFLVILMLPFILLSYAYASICRELWKMNRRGHNSGSEMEALQIRRVSQRRKDTSNSANPQRCGDGDENNTKKQVIKMLVTIIVLFMICWGPVTANNLLVAFDVLDKLHMGALKPIRQAFYVLSYINSCVNPIVYGFMSKNFRKAFIMALGYLCLGRRRQRRTQFWDQTMVRFSVETRYSVSARGSRLTASQILLQREGLRPVVTYDSEDSFSLK</sequence>
<keyword evidence="8 9" id="KW-0807">Transducer</keyword>
<evidence type="ECO:0000256" key="3">
    <source>
        <dbReference type="ARBA" id="ARBA00022692"/>
    </source>
</evidence>
<reference evidence="13" key="1">
    <citation type="submission" date="2022-08" db="UniProtKB">
        <authorList>
            <consortium name="EnsemblMetazoa"/>
        </authorList>
    </citation>
    <scope>IDENTIFICATION</scope>
    <source>
        <strain evidence="13">05x7-T-G4-1.051#20</strain>
    </source>
</reference>
<keyword evidence="4 11" id="KW-1133">Transmembrane helix</keyword>
<dbReference type="AlphaFoldDB" id="A0A8W8II67"/>
<dbReference type="Pfam" id="PF00001">
    <property type="entry name" value="7tm_1"/>
    <property type="match status" value="1"/>
</dbReference>
<evidence type="ECO:0000256" key="5">
    <source>
        <dbReference type="ARBA" id="ARBA00023040"/>
    </source>
</evidence>
<dbReference type="InterPro" id="IPR017452">
    <property type="entry name" value="GPCR_Rhodpsn_7TM"/>
</dbReference>
<evidence type="ECO:0000256" key="10">
    <source>
        <dbReference type="SAM" id="MobiDB-lite"/>
    </source>
</evidence>
<dbReference type="OMA" id="CILEWDS"/>
<comment type="subcellular location">
    <subcellularLocation>
        <location evidence="1">Membrane</location>
        <topology evidence="1">Multi-pass membrane protein</topology>
    </subcellularLocation>
</comment>
<feature type="transmembrane region" description="Helical" evidence="11">
    <location>
        <begin position="81"/>
        <end position="105"/>
    </location>
</feature>
<evidence type="ECO:0000313" key="13">
    <source>
        <dbReference type="EnsemblMetazoa" id="G1420.1:cds"/>
    </source>
</evidence>
<protein>
    <recommendedName>
        <fullName evidence="12">G-protein coupled receptors family 1 profile domain-containing protein</fullName>
    </recommendedName>
</protein>
<keyword evidence="14" id="KW-1185">Reference proteome</keyword>
<feature type="transmembrane region" description="Helical" evidence="11">
    <location>
        <begin position="125"/>
        <end position="143"/>
    </location>
</feature>
<dbReference type="PANTHER" id="PTHR45695">
    <property type="entry name" value="LEUCOKININ RECEPTOR-RELATED"/>
    <property type="match status" value="1"/>
</dbReference>
<dbReference type="CDD" id="cd15001">
    <property type="entry name" value="7tmA_GPRnna14-like"/>
    <property type="match status" value="1"/>
</dbReference>
<keyword evidence="7 9" id="KW-0675">Receptor</keyword>
<dbReference type="PROSITE" id="PS00237">
    <property type="entry name" value="G_PROTEIN_RECEP_F1_1"/>
    <property type="match status" value="1"/>
</dbReference>
<feature type="domain" description="G-protein coupled receptors family 1 profile" evidence="12">
    <location>
        <begin position="60"/>
        <end position="346"/>
    </location>
</feature>
<feature type="transmembrane region" description="Helical" evidence="11">
    <location>
        <begin position="164"/>
        <end position="183"/>
    </location>
</feature>
<dbReference type="Proteomes" id="UP000005408">
    <property type="component" value="Unassembled WGS sequence"/>
</dbReference>
<feature type="transmembrane region" description="Helical" evidence="11">
    <location>
        <begin position="289"/>
        <end position="310"/>
    </location>
</feature>
<feature type="region of interest" description="Disordered" evidence="10">
    <location>
        <begin position="259"/>
        <end position="280"/>
    </location>
</feature>
<accession>A0A8W8II67</accession>
<name>A0A8W8II67_MAGGI</name>
<evidence type="ECO:0000256" key="7">
    <source>
        <dbReference type="ARBA" id="ARBA00023170"/>
    </source>
</evidence>
<evidence type="ECO:0000256" key="9">
    <source>
        <dbReference type="RuleBase" id="RU000688"/>
    </source>
</evidence>